<feature type="compositionally biased region" description="Basic and acidic residues" evidence="12">
    <location>
        <begin position="474"/>
        <end position="493"/>
    </location>
</feature>
<evidence type="ECO:0000313" key="17">
    <source>
        <dbReference type="RefSeq" id="XP_012920053.2"/>
    </source>
</evidence>
<gene>
    <name evidence="17" type="primary">CFAP74</name>
</gene>
<feature type="coiled-coil region" evidence="11">
    <location>
        <begin position="528"/>
        <end position="636"/>
    </location>
</feature>
<evidence type="ECO:0000256" key="1">
    <source>
        <dbReference type="ARBA" id="ARBA00004611"/>
    </source>
</evidence>
<keyword evidence="4 11" id="KW-0175">Coiled coil</keyword>
<dbReference type="CTD" id="85452"/>
<evidence type="ECO:0000256" key="4">
    <source>
        <dbReference type="ARBA" id="ARBA00023054"/>
    </source>
</evidence>
<feature type="compositionally biased region" description="Low complexity" evidence="12">
    <location>
        <begin position="82"/>
        <end position="93"/>
    </location>
</feature>
<organism evidence="16 17">
    <name type="scientific">Mustela putorius furo</name>
    <name type="common">European domestic ferret</name>
    <name type="synonym">Mustela furo</name>
    <dbReference type="NCBI Taxonomy" id="9669"/>
    <lineage>
        <taxon>Eukaryota</taxon>
        <taxon>Metazoa</taxon>
        <taxon>Chordata</taxon>
        <taxon>Craniata</taxon>
        <taxon>Vertebrata</taxon>
        <taxon>Euteleostomi</taxon>
        <taxon>Mammalia</taxon>
        <taxon>Eutheria</taxon>
        <taxon>Laurasiatheria</taxon>
        <taxon>Carnivora</taxon>
        <taxon>Caniformia</taxon>
        <taxon>Musteloidea</taxon>
        <taxon>Mustelidae</taxon>
        <taxon>Mustelinae</taxon>
        <taxon>Mustela</taxon>
    </lineage>
</organism>
<feature type="domain" description="CFAP74 fourth Ig-like" evidence="15">
    <location>
        <begin position="1203"/>
        <end position="1297"/>
    </location>
</feature>
<evidence type="ECO:0000259" key="13">
    <source>
        <dbReference type="Pfam" id="PF24770"/>
    </source>
</evidence>
<evidence type="ECO:0000256" key="11">
    <source>
        <dbReference type="SAM" id="Coils"/>
    </source>
</evidence>
<feature type="compositionally biased region" description="Basic and acidic residues" evidence="12">
    <location>
        <begin position="1408"/>
        <end position="1426"/>
    </location>
</feature>
<evidence type="ECO:0000313" key="16">
    <source>
        <dbReference type="Proteomes" id="UP000000715"/>
    </source>
</evidence>
<evidence type="ECO:0000256" key="6">
    <source>
        <dbReference type="ARBA" id="ARBA00023212"/>
    </source>
</evidence>
<feature type="compositionally biased region" description="Low complexity" evidence="12">
    <location>
        <begin position="124"/>
        <end position="141"/>
    </location>
</feature>
<feature type="region of interest" description="Disordered" evidence="12">
    <location>
        <begin position="969"/>
        <end position="1011"/>
    </location>
</feature>
<feature type="region of interest" description="Disordered" evidence="12">
    <location>
        <begin position="1397"/>
        <end position="1448"/>
    </location>
</feature>
<protein>
    <recommendedName>
        <fullName evidence="10">Cilia- and flagella-associated protein 74</fullName>
    </recommendedName>
</protein>
<feature type="compositionally biased region" description="Basic and acidic residues" evidence="12">
    <location>
        <begin position="297"/>
        <end position="306"/>
    </location>
</feature>
<dbReference type="PANTHER" id="PTHR22538">
    <property type="entry name" value="CILIA- AND FLAGELLA-ASSOCIATED PROTEIN 74"/>
    <property type="match status" value="1"/>
</dbReference>
<accession>A0A8U0TH80</accession>
<dbReference type="KEGG" id="mpuf:101672773"/>
<keyword evidence="16" id="KW-1185">Reference proteome</keyword>
<dbReference type="Pfam" id="PF24770">
    <property type="entry name" value="Ig-CFAP74_2"/>
    <property type="match status" value="1"/>
</dbReference>
<evidence type="ECO:0000256" key="7">
    <source>
        <dbReference type="ARBA" id="ARBA00023273"/>
    </source>
</evidence>
<evidence type="ECO:0000256" key="8">
    <source>
        <dbReference type="ARBA" id="ARBA00053123"/>
    </source>
</evidence>
<comment type="similarity">
    <text evidence="9">Belongs to the CFAP74 family.</text>
</comment>
<dbReference type="InterPro" id="IPR056306">
    <property type="entry name" value="Ig-CFAP74_2nd"/>
</dbReference>
<sequence>MGRRGSAPRAQASERRDPRPASRRWPRTRAGPRLTWRVRGARRGPPRWAVSRAEPGTSRTRGGPERHLEVGGSGARRGQGCAALPPGSPPGLAREALVAPPRLRSDTRSGRAGRLTTERGRGPRAGLGRATRGSARPARGARSPRPRRPREGPVGASTTLAGGPTCPRGCLGQTPGYGPARSRVHRAAGSAPGLSAGRPGRTAPARGRPGPHHRPSRGARGGRSPTPARGAARRPGVARCHGAARRPRRRGPGLGAPPEEPLRPPAGHGELKFLLPEMEEDARPAPPTPLRDGLAPAEERDKREAPEFAVEFPPPEAGKGAGARRGPEQGPEAGARETRAAAPDGARAWRSWRPLSRLEELRREKELCVQRTRGELRACRRRMELITQQQASVAAEMAAEREAKNISAALGRLQAVSGRLCRELDTERVLQAQIRELLRKHESSMWHVAIQERQLEGAQKSALEEEAAGRKHLREQAAKQLRREEAASEKAERNRLLRVRKSTYLQKEHGLRHQKLVEDAQRNRKAAVKFLKASLRRCREQEEQEEQEARAHMRRRMDAVLALKNSVTANRETLRKFQAWSQAKAELAEQKAQTEKEMILAQGGDAFRQLFHQRRCQELEAQNRTFEEEQRLRKQEIVGRILKEEAKVESRRKKQSCPATARDRPALRERTWSYITNICEGQDTAVPSCHLLDGDAATHPRASQLLEAISSESVQGDAGNTSWEDDTLAEPEIPGLWKEDYKPYQVPKEGVDRKPVGGTKMDKDILARTAEQLRSRLTHRQVVSGREFRGRPFKSKPRLVHFTDFDIGKVYKKKITLTNATYSINFCKLVGVEERLQDFIHVHFDPPGPMSAGMSCEVLVTFKPMINEDLEGNVSFMTQTGGFSVPLKCSTKKCALSLDKELIDFGSYVVGETTSRTITLTNAGGLGTKFKFLRMSESCEIGIAQSAMKMSSVFTDEDKSFYDKIITGVSEQQTEGNEPSPADMPSPKESGKLDSKEPEEGRPTESEGMSVTTVVTIPHNEEPTEISLGEDTEGEIGPFSSVKVPVTFTPVIPGEVQTKFKVVFKNQQCPTLYFRVMGVAIDVPVWVPKPNVDLKICMYDRLYQDSILVHTRSKVALRLKFEVCRELREHMELLPETGYIQAQSCYAVQLKFLPRLSLPEDAGKYFDKESRVLEAPMTIRVTDQIKPVVFTVHAVVTTSDLELSPSAVDFGYCTIYEAIRTQISLYNHSLLPQGFGFVGVPKFVDIQPNDGFGTILPLEMLQLDVIFQPTKAKEYDFELVCKSEINRCFKLACRAVGVHPPLELSHYQVKFAATSLYDMSVATLYVINSHVSMNSLTHSVPRIGSEDASPVGPTSFEFLLPPDSPITISPSVGTVLPGKRHLIRVAFRPVLPSKLVHQEASQAPSRPAEAKVLRKDTTSQKKDLRKQSSSMLRPQSQDRLLRNSTTPTAELDKQDLKFSSNEYQIAQATLARSFQGKFDKFVVPCVVASGDTKDRKGTEPLSFSPHNTLYLELWCPAVAPSVVVTSNKGKTISDFGDIAVGHHGIRKVSIQNISPEDLAVEFSVLNPNGPFVLLNPISKLLTGETYVLTLSFSPRESILAQETLDIITKRGTLSLTLVGTGVASVITCSIDGDVLDMGYVIARESVSSSFKLQNCSTLPIKFSMQLDSLSRSRSEDQPRLPQFLTSRAQRTEVVGTQNYSGQSVFSVIPVEGVMDPGKAQDFTVTFSPDHESLYFSDRLRVLLLEKKLSRQILLKGAAREHMMFVEGGDPLDVPVESLTVIPTHDPEHREEAEELKPILVTLDYIQLDTDTPPPPATRELQVGCIRTSQVSPKKTVEFSLEGGPALQHKGFTIEPSRGSVERGQTKTISISWMPPADFDPDHPLTVSALLQLKGDVKETYKVLLVAQVVTGP</sequence>
<dbReference type="RefSeq" id="XP_012920053.2">
    <property type="nucleotide sequence ID" value="XM_013064599.2"/>
</dbReference>
<dbReference type="PANTHER" id="PTHR22538:SF0">
    <property type="entry name" value="CILIA- AND FLAGELLA-ASSOCIATED PROTEIN 74"/>
    <property type="match status" value="1"/>
</dbReference>
<comment type="function">
    <text evidence="8">As part of the central apparatus of the cilium axoneme may play a role in cilium movement. May play an important role in sperm architecture and function.</text>
</comment>
<feature type="compositionally biased region" description="Low complexity" evidence="12">
    <location>
        <begin position="222"/>
        <end position="239"/>
    </location>
</feature>
<keyword evidence="5" id="KW-0969">Cilium</keyword>
<keyword evidence="7" id="KW-0966">Cell projection</keyword>
<comment type="subcellular location">
    <subcellularLocation>
        <location evidence="1">Cytoplasm</location>
        <location evidence="1">Cytoskeleton</location>
        <location evidence="1">Flagellum axoneme</location>
    </subcellularLocation>
</comment>
<feature type="compositionally biased region" description="Basic residues" evidence="12">
    <location>
        <begin position="242"/>
        <end position="251"/>
    </location>
</feature>
<keyword evidence="6" id="KW-0206">Cytoskeleton</keyword>
<evidence type="ECO:0000256" key="9">
    <source>
        <dbReference type="ARBA" id="ARBA00061572"/>
    </source>
</evidence>
<evidence type="ECO:0000259" key="15">
    <source>
        <dbReference type="Pfam" id="PF24798"/>
    </source>
</evidence>
<feature type="compositionally biased region" description="Low complexity" evidence="12">
    <location>
        <begin position="196"/>
        <end position="208"/>
    </location>
</feature>
<evidence type="ECO:0000256" key="12">
    <source>
        <dbReference type="SAM" id="MobiDB-lite"/>
    </source>
</evidence>
<name>A0A8U0TH80_MUSPF</name>
<feature type="domain" description="CFAP74 third Ig-like" evidence="14">
    <location>
        <begin position="1085"/>
        <end position="1197"/>
    </location>
</feature>
<dbReference type="Pfam" id="PF24778">
    <property type="entry name" value="Ig-CFAP74_3rd"/>
    <property type="match status" value="1"/>
</dbReference>
<feature type="region of interest" description="Disordered" evidence="12">
    <location>
        <begin position="1"/>
        <end position="347"/>
    </location>
</feature>
<dbReference type="InterPro" id="IPR056307">
    <property type="entry name" value="Ig-CFAP74_3rd"/>
</dbReference>
<evidence type="ECO:0000256" key="3">
    <source>
        <dbReference type="ARBA" id="ARBA00022846"/>
    </source>
</evidence>
<dbReference type="OrthoDB" id="545169at2759"/>
<dbReference type="Pfam" id="PF24771">
    <property type="entry name" value="Ig_CFAP74_1st"/>
    <property type="match status" value="1"/>
</dbReference>
<evidence type="ECO:0000256" key="10">
    <source>
        <dbReference type="ARBA" id="ARBA00074511"/>
    </source>
</evidence>
<reference evidence="17" key="1">
    <citation type="submission" date="2025-08" db="UniProtKB">
        <authorList>
            <consortium name="RefSeq"/>
        </authorList>
    </citation>
    <scope>IDENTIFICATION</scope>
    <source>
        <tissue evidence="17">Brain</tissue>
    </source>
</reference>
<dbReference type="InterPro" id="IPR056310">
    <property type="entry name" value="Ig-CFAP74_4th"/>
</dbReference>
<dbReference type="GeneID" id="101672773"/>
<feature type="domain" description="CFAP74 second Ig-like" evidence="13">
    <location>
        <begin position="896"/>
        <end position="1083"/>
    </location>
</feature>
<dbReference type="Gene3D" id="2.60.40.10">
    <property type="entry name" value="Immunoglobulins"/>
    <property type="match status" value="4"/>
</dbReference>
<feature type="compositionally biased region" description="Basic and acidic residues" evidence="12">
    <location>
        <begin position="989"/>
        <end position="1005"/>
    </location>
</feature>
<keyword evidence="3 17" id="KW-0282">Flagellum</keyword>
<dbReference type="Pfam" id="PF24798">
    <property type="entry name" value="Ig-CFAP74_4th"/>
    <property type="match status" value="1"/>
</dbReference>
<feature type="region of interest" description="Disordered" evidence="12">
    <location>
        <begin position="460"/>
        <end position="493"/>
    </location>
</feature>
<evidence type="ECO:0000259" key="14">
    <source>
        <dbReference type="Pfam" id="PF24778"/>
    </source>
</evidence>
<evidence type="ECO:0000256" key="5">
    <source>
        <dbReference type="ARBA" id="ARBA00023069"/>
    </source>
</evidence>
<dbReference type="InterPro" id="IPR013783">
    <property type="entry name" value="Ig-like_fold"/>
</dbReference>
<feature type="compositionally biased region" description="Polar residues" evidence="12">
    <location>
        <begin position="1427"/>
        <end position="1448"/>
    </location>
</feature>
<dbReference type="FunFam" id="2.60.40.10:FF:001883">
    <property type="entry name" value="Cilia- and flagella-associated protein 74"/>
    <property type="match status" value="1"/>
</dbReference>
<evidence type="ECO:0000256" key="2">
    <source>
        <dbReference type="ARBA" id="ARBA00022490"/>
    </source>
</evidence>
<dbReference type="Proteomes" id="UP000000715">
    <property type="component" value="Unplaced"/>
</dbReference>
<keyword evidence="2" id="KW-0963">Cytoplasm</keyword>
<proteinExistence type="inferred from homology"/>